<evidence type="ECO:0000313" key="2">
    <source>
        <dbReference type="Proteomes" id="UP000182631"/>
    </source>
</evidence>
<evidence type="ECO:0000313" key="1">
    <source>
        <dbReference type="EMBL" id="CZB13934.1"/>
    </source>
</evidence>
<dbReference type="AlphaFoldDB" id="A0A161KFE3"/>
<organism evidence="1 2">
    <name type="scientific">Candidatus Synechococcus spongiarum</name>
    <dbReference type="NCBI Taxonomy" id="431041"/>
    <lineage>
        <taxon>Bacteria</taxon>
        <taxon>Bacillati</taxon>
        <taxon>Cyanobacteriota</taxon>
        <taxon>Cyanophyceae</taxon>
        <taxon>Synechococcales</taxon>
        <taxon>Synechococcaceae</taxon>
        <taxon>Synechococcus</taxon>
    </lineage>
</organism>
<accession>A0A161KFE3</accession>
<protein>
    <recommendedName>
        <fullName evidence="3">Transposase</fullName>
    </recommendedName>
</protein>
<gene>
    <name evidence="1" type="ORF">FLM9_430</name>
</gene>
<proteinExistence type="predicted"/>
<sequence length="50" mass="5338">MTIIKDCVGRYFASFMVEVEHPELPPNGKAIGVDLGLTAFATTNNNPNSG</sequence>
<name>A0A161KFE3_9SYNE</name>
<keyword evidence="2" id="KW-1185">Reference proteome</keyword>
<evidence type="ECO:0008006" key="3">
    <source>
        <dbReference type="Google" id="ProtNLM"/>
    </source>
</evidence>
<dbReference type="Proteomes" id="UP000182631">
    <property type="component" value="Unassembled WGS sequence"/>
</dbReference>
<reference evidence="2" key="1">
    <citation type="submission" date="2016-02" db="EMBL/GenBank/DDBJ databases">
        <authorList>
            <person name="liu f."/>
        </authorList>
    </citation>
    <scope>NUCLEOTIDE SEQUENCE [LARGE SCALE GENOMIC DNA]</scope>
</reference>
<dbReference type="EMBL" id="FITM01000049">
    <property type="protein sequence ID" value="CZB13934.1"/>
    <property type="molecule type" value="Genomic_DNA"/>
</dbReference>